<evidence type="ECO:0000313" key="8">
    <source>
        <dbReference type="EMBL" id="MBJ6727280.1"/>
    </source>
</evidence>
<keyword evidence="9" id="KW-1185">Reference proteome</keyword>
<keyword evidence="3" id="KW-0201">Cytochrome c-type biogenesis</keyword>
<dbReference type="GO" id="GO:0017004">
    <property type="term" value="P:cytochrome complex assembly"/>
    <property type="evidence" value="ECO:0007669"/>
    <property type="project" value="UniProtKB-KW"/>
</dbReference>
<evidence type="ECO:0000256" key="6">
    <source>
        <dbReference type="SAM" id="Phobius"/>
    </source>
</evidence>
<dbReference type="EMBL" id="JAEMHM010000022">
    <property type="protein sequence ID" value="MBJ6727280.1"/>
    <property type="molecule type" value="Genomic_DNA"/>
</dbReference>
<feature type="domain" description="ResB-like" evidence="7">
    <location>
        <begin position="297"/>
        <end position="377"/>
    </location>
</feature>
<keyword evidence="5 6" id="KW-0472">Membrane</keyword>
<evidence type="ECO:0000256" key="2">
    <source>
        <dbReference type="ARBA" id="ARBA00022692"/>
    </source>
</evidence>
<name>A0A8J7M229_9BACT</name>
<organism evidence="8 9">
    <name type="scientific">Geomesophilobacter sediminis</name>
    <dbReference type="NCBI Taxonomy" id="2798584"/>
    <lineage>
        <taxon>Bacteria</taxon>
        <taxon>Pseudomonadati</taxon>
        <taxon>Thermodesulfobacteriota</taxon>
        <taxon>Desulfuromonadia</taxon>
        <taxon>Geobacterales</taxon>
        <taxon>Geobacteraceae</taxon>
        <taxon>Geomesophilobacter</taxon>
    </lineage>
</organism>
<dbReference type="GO" id="GO:0016020">
    <property type="term" value="C:membrane"/>
    <property type="evidence" value="ECO:0007669"/>
    <property type="project" value="UniProtKB-SubCell"/>
</dbReference>
<dbReference type="InterPro" id="IPR007816">
    <property type="entry name" value="ResB-like_domain"/>
</dbReference>
<feature type="transmembrane region" description="Helical" evidence="6">
    <location>
        <begin position="12"/>
        <end position="37"/>
    </location>
</feature>
<dbReference type="AlphaFoldDB" id="A0A8J7M229"/>
<keyword evidence="2 6" id="KW-0812">Transmembrane</keyword>
<evidence type="ECO:0000259" key="7">
    <source>
        <dbReference type="Pfam" id="PF05140"/>
    </source>
</evidence>
<evidence type="ECO:0000256" key="1">
    <source>
        <dbReference type="ARBA" id="ARBA00004141"/>
    </source>
</evidence>
<sequence length="390" mass="42509">MDTMKSPSFASRVLFVSPLTLIVFLIIPVAVILSFRLHLGIPFLNFNLLLANNICFALLAIVRLLWYLGRSGKEIRYGEGGRPSSAYATELPLPEARSVLARGGFVFGADGTYGEKRDRGYLGTVLLYVGLSVVLATGSWNNLRQFAGVVLDGVGPATPLSKPEAYRSLTRGPLAPKMESLPQLRVLSQILPDSTYLRGGTEIALIPAEGKPASTVLLPPTPYVYQNYDIYMTKIVFTPEVIIKTKAGALIFDGFVQLDPLVQKRGVFSFYGPFAGDQAVGGVYYAPDKNLMMMVVTRNNQKVVGDLVFQADQEVTAGDYVLSVAKLGQWSEIHIVHHRNKALLWLGGIIAVLGLAVRLALRPQRVWLDEGEQGCRVASVGRDAKTLLAA</sequence>
<feature type="transmembrane region" description="Helical" evidence="6">
    <location>
        <begin position="43"/>
        <end position="66"/>
    </location>
</feature>
<evidence type="ECO:0000313" key="9">
    <source>
        <dbReference type="Proteomes" id="UP000636888"/>
    </source>
</evidence>
<feature type="transmembrane region" description="Helical" evidence="6">
    <location>
        <begin position="342"/>
        <end position="361"/>
    </location>
</feature>
<evidence type="ECO:0000256" key="3">
    <source>
        <dbReference type="ARBA" id="ARBA00022748"/>
    </source>
</evidence>
<gene>
    <name evidence="8" type="ORF">JFN93_21420</name>
</gene>
<evidence type="ECO:0000256" key="5">
    <source>
        <dbReference type="ARBA" id="ARBA00023136"/>
    </source>
</evidence>
<comment type="caution">
    <text evidence="8">The sequence shown here is derived from an EMBL/GenBank/DDBJ whole genome shotgun (WGS) entry which is preliminary data.</text>
</comment>
<dbReference type="Pfam" id="PF05140">
    <property type="entry name" value="ResB"/>
    <property type="match status" value="1"/>
</dbReference>
<protein>
    <submittedName>
        <fullName evidence="8">Cytochrome c biogenesis protein ResB</fullName>
    </submittedName>
</protein>
<reference evidence="8" key="1">
    <citation type="submission" date="2020-12" db="EMBL/GenBank/DDBJ databases">
        <title>Geomonas sp. Red875, isolated from river sediment.</title>
        <authorList>
            <person name="Xu Z."/>
            <person name="Zhang Z."/>
            <person name="Masuda Y."/>
            <person name="Itoh H."/>
            <person name="Senoo K."/>
        </authorList>
    </citation>
    <scope>NUCLEOTIDE SEQUENCE</scope>
    <source>
        <strain evidence="8">Red875</strain>
    </source>
</reference>
<proteinExistence type="predicted"/>
<feature type="transmembrane region" description="Helical" evidence="6">
    <location>
        <begin position="121"/>
        <end position="140"/>
    </location>
</feature>
<dbReference type="Proteomes" id="UP000636888">
    <property type="component" value="Unassembled WGS sequence"/>
</dbReference>
<accession>A0A8J7M229</accession>
<evidence type="ECO:0000256" key="4">
    <source>
        <dbReference type="ARBA" id="ARBA00022989"/>
    </source>
</evidence>
<comment type="subcellular location">
    <subcellularLocation>
        <location evidence="1">Membrane</location>
        <topology evidence="1">Multi-pass membrane protein</topology>
    </subcellularLocation>
</comment>
<keyword evidence="4 6" id="KW-1133">Transmembrane helix</keyword>